<dbReference type="OrthoDB" id="9793421at2"/>
<evidence type="ECO:0000256" key="3">
    <source>
        <dbReference type="ARBA" id="ARBA00022553"/>
    </source>
</evidence>
<dbReference type="PROSITE" id="PS50122">
    <property type="entry name" value="CHEB"/>
    <property type="match status" value="1"/>
</dbReference>
<comment type="catalytic activity">
    <reaction evidence="5 6">
        <text>[protein]-L-glutamate 5-O-methyl ester + H2O = L-glutamyl-[protein] + methanol + H(+)</text>
        <dbReference type="Rhea" id="RHEA:23236"/>
        <dbReference type="Rhea" id="RHEA-COMP:10208"/>
        <dbReference type="Rhea" id="RHEA-COMP:10311"/>
        <dbReference type="ChEBI" id="CHEBI:15377"/>
        <dbReference type="ChEBI" id="CHEBI:15378"/>
        <dbReference type="ChEBI" id="CHEBI:17790"/>
        <dbReference type="ChEBI" id="CHEBI:29973"/>
        <dbReference type="ChEBI" id="CHEBI:82795"/>
        <dbReference type="EC" id="3.1.1.61"/>
    </reaction>
</comment>
<organism evidence="11 12">
    <name type="scientific">Rhodopila globiformis</name>
    <name type="common">Rhodopseudomonas globiformis</name>
    <dbReference type="NCBI Taxonomy" id="1071"/>
    <lineage>
        <taxon>Bacteria</taxon>
        <taxon>Pseudomonadati</taxon>
        <taxon>Pseudomonadota</taxon>
        <taxon>Alphaproteobacteria</taxon>
        <taxon>Acetobacterales</taxon>
        <taxon>Acetobacteraceae</taxon>
        <taxon>Rhodopila</taxon>
    </lineage>
</organism>
<evidence type="ECO:0000259" key="9">
    <source>
        <dbReference type="PROSITE" id="PS50110"/>
    </source>
</evidence>
<dbReference type="SUPFAM" id="SSF52172">
    <property type="entry name" value="CheY-like"/>
    <property type="match status" value="1"/>
</dbReference>
<evidence type="ECO:0000256" key="7">
    <source>
        <dbReference type="PROSITE-ProRule" id="PRU00050"/>
    </source>
</evidence>
<keyword evidence="12" id="KW-1185">Reference proteome</keyword>
<dbReference type="AlphaFoldDB" id="A0A2S6MV39"/>
<dbReference type="EMBL" id="NHRY01000272">
    <property type="protein sequence ID" value="PPQ26230.1"/>
    <property type="molecule type" value="Genomic_DNA"/>
</dbReference>
<dbReference type="InterPro" id="IPR035909">
    <property type="entry name" value="CheB_C"/>
</dbReference>
<dbReference type="PROSITE" id="PS50110">
    <property type="entry name" value="RESPONSE_REGULATORY"/>
    <property type="match status" value="1"/>
</dbReference>
<dbReference type="HAMAP" id="MF_00099">
    <property type="entry name" value="CheB_chemtxs"/>
    <property type="match status" value="1"/>
</dbReference>
<dbReference type="Pfam" id="PF01339">
    <property type="entry name" value="CheB_methylest"/>
    <property type="match status" value="1"/>
</dbReference>
<evidence type="ECO:0000313" key="12">
    <source>
        <dbReference type="Proteomes" id="UP000239724"/>
    </source>
</evidence>
<dbReference type="FunFam" id="3.40.50.2300:FF:000060">
    <property type="entry name" value="Protein-glutamate methylesterase/protein-glutamine glutaminase"/>
    <property type="match status" value="1"/>
</dbReference>
<dbReference type="InterPro" id="IPR000673">
    <property type="entry name" value="Sig_transdc_resp-reg_Me-estase"/>
</dbReference>
<dbReference type="InterPro" id="IPR008248">
    <property type="entry name" value="CheB-like"/>
</dbReference>
<dbReference type="EC" id="3.1.1.61" evidence="6"/>
<keyword evidence="4 6" id="KW-0378">Hydrolase</keyword>
<feature type="domain" description="CheB-type methylesterase" evidence="10">
    <location>
        <begin position="152"/>
        <end position="344"/>
    </location>
</feature>
<reference evidence="11 12" key="1">
    <citation type="journal article" date="2018" name="Arch. Microbiol.">
        <title>New insights into the metabolic potential of the phototrophic purple bacterium Rhodopila globiformis DSM 161(T) from its draft genome sequence and evidence for a vanadium-dependent nitrogenase.</title>
        <authorList>
            <person name="Imhoff J.F."/>
            <person name="Rahn T."/>
            <person name="Kunzel S."/>
            <person name="Neulinger S.C."/>
        </authorList>
    </citation>
    <scope>NUCLEOTIDE SEQUENCE [LARGE SCALE GENOMIC DNA]</scope>
    <source>
        <strain evidence="11 12">DSM 161</strain>
    </source>
</reference>
<dbReference type="InterPro" id="IPR011006">
    <property type="entry name" value="CheY-like_superfamily"/>
</dbReference>
<evidence type="ECO:0000256" key="5">
    <source>
        <dbReference type="ARBA" id="ARBA00048267"/>
    </source>
</evidence>
<dbReference type="GO" id="GO:0008984">
    <property type="term" value="F:protein-glutamate methylesterase activity"/>
    <property type="evidence" value="ECO:0007669"/>
    <property type="project" value="UniProtKB-UniRule"/>
</dbReference>
<dbReference type="SMART" id="SM00448">
    <property type="entry name" value="REC"/>
    <property type="match status" value="1"/>
</dbReference>
<feature type="modified residue" description="4-aspartylphosphate" evidence="6 8">
    <location>
        <position position="56"/>
    </location>
</feature>
<dbReference type="InterPro" id="IPR001789">
    <property type="entry name" value="Sig_transdc_resp-reg_receiver"/>
</dbReference>
<feature type="active site" evidence="6 7">
    <location>
        <position position="164"/>
    </location>
</feature>
<comment type="caution">
    <text evidence="11">The sequence shown here is derived from an EMBL/GenBank/DDBJ whole genome shotgun (WGS) entry which is preliminary data.</text>
</comment>
<dbReference type="PANTHER" id="PTHR42872:SF6">
    <property type="entry name" value="PROTEIN-GLUTAMATE METHYLESTERASE_PROTEIN-GLUTAMINE GLUTAMINASE"/>
    <property type="match status" value="1"/>
</dbReference>
<evidence type="ECO:0000256" key="6">
    <source>
        <dbReference type="HAMAP-Rule" id="MF_00099"/>
    </source>
</evidence>
<name>A0A2S6MV39_RHOGL</name>
<dbReference type="SUPFAM" id="SSF52738">
    <property type="entry name" value="Methylesterase CheB, C-terminal domain"/>
    <property type="match status" value="1"/>
</dbReference>
<comment type="catalytic activity">
    <reaction evidence="6">
        <text>L-glutaminyl-[protein] + H2O = L-glutamyl-[protein] + NH4(+)</text>
        <dbReference type="Rhea" id="RHEA:16441"/>
        <dbReference type="Rhea" id="RHEA-COMP:10207"/>
        <dbReference type="Rhea" id="RHEA-COMP:10208"/>
        <dbReference type="ChEBI" id="CHEBI:15377"/>
        <dbReference type="ChEBI" id="CHEBI:28938"/>
        <dbReference type="ChEBI" id="CHEBI:29973"/>
        <dbReference type="ChEBI" id="CHEBI:30011"/>
        <dbReference type="EC" id="3.5.1.44"/>
    </reaction>
</comment>
<dbReference type="GO" id="GO:0050568">
    <property type="term" value="F:protein-glutamine glutaminase activity"/>
    <property type="evidence" value="ECO:0007669"/>
    <property type="project" value="UniProtKB-UniRule"/>
</dbReference>
<dbReference type="Pfam" id="PF00072">
    <property type="entry name" value="Response_reg"/>
    <property type="match status" value="1"/>
</dbReference>
<evidence type="ECO:0000256" key="1">
    <source>
        <dbReference type="ARBA" id="ARBA00022490"/>
    </source>
</evidence>
<comment type="similarity">
    <text evidence="6">Belongs to the CheB family.</text>
</comment>
<evidence type="ECO:0000313" key="11">
    <source>
        <dbReference type="EMBL" id="PPQ26230.1"/>
    </source>
</evidence>
<dbReference type="RefSeq" id="WP_104522993.1">
    <property type="nucleotide sequence ID" value="NZ_NHRY01000272.1"/>
</dbReference>
<feature type="domain" description="Response regulatory" evidence="9">
    <location>
        <begin position="5"/>
        <end position="122"/>
    </location>
</feature>
<protein>
    <recommendedName>
        <fullName evidence="6">Protein-glutamate methylesterase/protein-glutamine glutaminase</fullName>
        <ecNumber evidence="6">3.1.1.61</ecNumber>
        <ecNumber evidence="6">3.5.1.44</ecNumber>
    </recommendedName>
</protein>
<comment type="PTM">
    <text evidence="6">Phosphorylated by CheA. Phosphorylation of the N-terminal regulatory domain activates the methylesterase activity.</text>
</comment>
<comment type="domain">
    <text evidence="6">Contains a C-terminal catalytic domain, and an N-terminal region which modulates catalytic activity.</text>
</comment>
<proteinExistence type="inferred from homology"/>
<dbReference type="CDD" id="cd16432">
    <property type="entry name" value="CheB_Rec"/>
    <property type="match status" value="1"/>
</dbReference>
<dbReference type="NCBIfam" id="NF009206">
    <property type="entry name" value="PRK12555.1"/>
    <property type="match status" value="1"/>
</dbReference>
<keyword evidence="3 6" id="KW-0597">Phosphoprotein</keyword>
<sequence length="351" mass="37303">MPQTRVLIVDDSALARRMLSHVLGSDPSIEVVGAAPDPYVARDMIKTLNPDVVTLDVEMPRMDGLAFLEKIMTLHPMPVVMVSSLTQKGADVALRALEMGAVDYVAKPTIGIEDGLSAMSGEIVAKVKQAARAHVRPLSGQPTQQVRITGTFASSERLIAVGASTGGVETLQRFLIPFPPDAPAILITQHMPPVFTERFASRLNDLCAVTVTQAEDGERVLPGHVYIAPGARHLELARSGANYVCRLTDAALVSGHRPSVDVLFRSVARAAGANAVGIILTGMGNDGAAGLLEMRRAGASTVGQEEASCVIYGMPKAAFECGATEIEMPVERMPSHVLHCCQATVRRAIRV</sequence>
<evidence type="ECO:0000256" key="8">
    <source>
        <dbReference type="PROSITE-ProRule" id="PRU00169"/>
    </source>
</evidence>
<dbReference type="CDD" id="cd17541">
    <property type="entry name" value="REC_CheB-like"/>
    <property type="match status" value="1"/>
</dbReference>
<gene>
    <name evidence="6" type="primary">cheB</name>
    <name evidence="11" type="ORF">CCS01_30905</name>
</gene>
<dbReference type="Proteomes" id="UP000239724">
    <property type="component" value="Unassembled WGS sequence"/>
</dbReference>
<evidence type="ECO:0000259" key="10">
    <source>
        <dbReference type="PROSITE" id="PS50122"/>
    </source>
</evidence>
<feature type="active site" evidence="6 7">
    <location>
        <position position="286"/>
    </location>
</feature>
<dbReference type="NCBIfam" id="NF001965">
    <property type="entry name" value="PRK00742.1"/>
    <property type="match status" value="1"/>
</dbReference>
<dbReference type="GO" id="GO:0005737">
    <property type="term" value="C:cytoplasm"/>
    <property type="evidence" value="ECO:0007669"/>
    <property type="project" value="UniProtKB-SubCell"/>
</dbReference>
<dbReference type="PIRSF" id="PIRSF000876">
    <property type="entry name" value="RR_chemtxs_CheB"/>
    <property type="match status" value="1"/>
</dbReference>
<dbReference type="GO" id="GO:0000156">
    <property type="term" value="F:phosphorelay response regulator activity"/>
    <property type="evidence" value="ECO:0007669"/>
    <property type="project" value="InterPro"/>
</dbReference>
<evidence type="ECO:0000256" key="2">
    <source>
        <dbReference type="ARBA" id="ARBA00022500"/>
    </source>
</evidence>
<dbReference type="GO" id="GO:0006935">
    <property type="term" value="P:chemotaxis"/>
    <property type="evidence" value="ECO:0007669"/>
    <property type="project" value="UniProtKB-UniRule"/>
</dbReference>
<comment type="function">
    <text evidence="6">Involved in chemotaxis. Part of a chemotaxis signal transduction system that modulates chemotaxis in response to various stimuli. Catalyzes the demethylation of specific methylglutamate residues introduced into the chemoreceptors (methyl-accepting chemotaxis proteins or MCP) by CheR. Also mediates the irreversible deamidation of specific glutamine residues to glutamic acid.</text>
</comment>
<accession>A0A2S6MV39</accession>
<keyword evidence="1 6" id="KW-0963">Cytoplasm</keyword>
<comment type="subcellular location">
    <subcellularLocation>
        <location evidence="6">Cytoplasm</location>
    </subcellularLocation>
</comment>
<evidence type="ECO:0000256" key="4">
    <source>
        <dbReference type="ARBA" id="ARBA00022801"/>
    </source>
</evidence>
<keyword evidence="2 6" id="KW-0145">Chemotaxis</keyword>
<dbReference type="EC" id="3.5.1.44" evidence="6"/>
<dbReference type="PANTHER" id="PTHR42872">
    <property type="entry name" value="PROTEIN-GLUTAMATE METHYLESTERASE/PROTEIN-GLUTAMINE GLUTAMINASE"/>
    <property type="match status" value="1"/>
</dbReference>
<feature type="active site" evidence="6 7">
    <location>
        <position position="190"/>
    </location>
</feature>
<dbReference type="Gene3D" id="3.40.50.180">
    <property type="entry name" value="Methylesterase CheB, C-terminal domain"/>
    <property type="match status" value="1"/>
</dbReference>
<dbReference type="Gene3D" id="3.40.50.2300">
    <property type="match status" value="1"/>
</dbReference>